<evidence type="ECO:0000313" key="10">
    <source>
        <dbReference type="EMBL" id="KAE9324784.1"/>
    </source>
</evidence>
<proteinExistence type="inferred from homology"/>
<feature type="binding site" evidence="4">
    <location>
        <position position="815"/>
    </location>
    <ligand>
        <name>AMP</name>
        <dbReference type="ChEBI" id="CHEBI:456215"/>
    </ligand>
</feature>
<sequence>MEEQGTGLVRFATKLCRTTIARVSCAAYGDVNVAIQSYCPETAQEKEAAARAQQAKDCSDLLHAQGLLSFSNSVPESSSPPSQTPSRLLQLITASDADRDRVQKFSHHSDSGRSADNKKLQADQAKSSLTLRGRKNKSTPAGQVVRLASVTTRGSKIGGKEDERSAPKAVAPGAQKTVTSLFLGNSADPPKQKQDAAAAGGGAPIRTTMFGGSGAATYNHGGSDAIHTALNQDRANQRVSRIYPLTDSVYVAQTKKTPVEVKFHPVTSTFVNEPRLEKLYQVTFARENSARSSRIALIFFLMYLLFTGSNLTNLLSKDSSVRSRSLRYFALVFSPILPIPVLVYVSRRRAYEIQFQRIYTLVLLCWSFSIIAGGMFSMLTEWYNYVSKDVDIILDELGISNSDDPRMFYVNSTSRSDWLFKAISGTRAEVLQAYTKEILLPAATMNINLLRLLMIFVFVPLLRIDTLHFALVGLITSVSYMVLTFIFYPVTDSSPFILNRILVIGFPIVFTIAMLLRNRDVDRVVRQDFLHVWAVELEAEKATREKNLIAEENRTLKQELAQRDSDFNLDLTSPLHALLAELKSFLDAVDLSEEDTQRGMAIVRNLARLDQNLFVPDISAQMKSEKEVDNDTKNWALSVLARKDYGDTTRSGVAMSHSSHSNSNSDNRRSYRDGLGIGAGGIAGSVVIAPLPDMPTWEDQTLSRVKQRIQQDGWDLDTLQIADQTGNRPLMYVTAAMFELHELHEEFRVDRVVLRNFLYVLDDGYLANPYHNSSHAADVVNSVNFLITTLADGQIRDTLTNLEFYAALVAAAIHDFRHPGKSNNYLIKAKHDLALQYNDRSILESMHLAETFFIMRNPLCDIFGRMKDKPYREIRKAIIEMVLSTDLSMHLQLVGNLKALLLQEATAIPATGSNNGAGLGSGAVPAPKPVTDPMMIMKVVIKCADIGHAAKKRKLHVIWSALIIEEFFLQGDNERANNSDISPFMDRHSENSAKNQVGFFEFIVLPFYDTVAQVIFAPEFGAIHKIAKQNYTLWKEADRRQLSSIVAIKNEVFLNDKVQVPS</sequence>
<name>A0A6A4EES9_9STRA</name>
<evidence type="ECO:0000256" key="3">
    <source>
        <dbReference type="PIRSR" id="PIRSR623088-1"/>
    </source>
</evidence>
<dbReference type="PANTHER" id="PTHR11347">
    <property type="entry name" value="CYCLIC NUCLEOTIDE PHOSPHODIESTERASE"/>
    <property type="match status" value="1"/>
</dbReference>
<evidence type="ECO:0000313" key="11">
    <source>
        <dbReference type="Proteomes" id="UP000434957"/>
    </source>
</evidence>
<feature type="binding site" evidence="5">
    <location>
        <position position="815"/>
    </location>
    <ligand>
        <name>Zn(2+)</name>
        <dbReference type="ChEBI" id="CHEBI:29105"/>
        <label>1</label>
    </ligand>
</feature>
<dbReference type="GO" id="GO:0007165">
    <property type="term" value="P:signal transduction"/>
    <property type="evidence" value="ECO:0007669"/>
    <property type="project" value="InterPro"/>
</dbReference>
<feature type="region of interest" description="Disordered" evidence="7">
    <location>
        <begin position="99"/>
        <end position="141"/>
    </location>
</feature>
<comment type="similarity">
    <text evidence="6">Belongs to the cyclic nucleotide phosphodiesterase family.</text>
</comment>
<feature type="region of interest" description="Disordered" evidence="7">
    <location>
        <begin position="182"/>
        <end position="202"/>
    </location>
</feature>
<dbReference type="PRINTS" id="PR00387">
    <property type="entry name" value="PDIESTERASE1"/>
</dbReference>
<dbReference type="InterPro" id="IPR023088">
    <property type="entry name" value="PDEase"/>
</dbReference>
<dbReference type="GO" id="GO:0004114">
    <property type="term" value="F:3',5'-cyclic-nucleotide phosphodiesterase activity"/>
    <property type="evidence" value="ECO:0007669"/>
    <property type="project" value="InterPro"/>
</dbReference>
<feature type="binding site" evidence="5">
    <location>
        <position position="945"/>
    </location>
    <ligand>
        <name>Zn(2+)</name>
        <dbReference type="ChEBI" id="CHEBI:29105"/>
        <label>1</label>
    </ligand>
</feature>
<keyword evidence="2 6" id="KW-0378">Hydrolase</keyword>
<feature type="transmembrane region" description="Helical" evidence="8">
    <location>
        <begin position="438"/>
        <end position="462"/>
    </location>
</feature>
<dbReference type="Pfam" id="PF00233">
    <property type="entry name" value="PDEase_I"/>
    <property type="match status" value="1"/>
</dbReference>
<accession>A0A6A4EES9</accession>
<keyword evidence="1 5" id="KW-0479">Metal-binding</keyword>
<feature type="binding site" evidence="4">
    <location>
        <begin position="771"/>
        <end position="775"/>
    </location>
    <ligand>
        <name>AMP</name>
        <dbReference type="ChEBI" id="CHEBI:456215"/>
    </ligand>
</feature>
<feature type="binding site" evidence="4">
    <location>
        <position position="996"/>
    </location>
    <ligand>
        <name>AMP</name>
        <dbReference type="ChEBI" id="CHEBI:456215"/>
    </ligand>
</feature>
<feature type="compositionally biased region" description="Basic and acidic residues" evidence="7">
    <location>
        <begin position="99"/>
        <end position="121"/>
    </location>
</feature>
<feature type="transmembrane region" description="Helical" evidence="8">
    <location>
        <begin position="295"/>
        <end position="316"/>
    </location>
</feature>
<feature type="region of interest" description="Disordered" evidence="7">
    <location>
        <begin position="649"/>
        <end position="670"/>
    </location>
</feature>
<keyword evidence="8" id="KW-1133">Transmembrane helix</keyword>
<dbReference type="GO" id="GO:0046872">
    <property type="term" value="F:metal ion binding"/>
    <property type="evidence" value="ECO:0007669"/>
    <property type="project" value="UniProtKB-KW"/>
</dbReference>
<feature type="transmembrane region" description="Helical" evidence="8">
    <location>
        <begin position="328"/>
        <end position="346"/>
    </location>
</feature>
<dbReference type="InterPro" id="IPR036971">
    <property type="entry name" value="PDEase_catalytic_dom_sf"/>
</dbReference>
<evidence type="ECO:0000256" key="7">
    <source>
        <dbReference type="SAM" id="MobiDB-lite"/>
    </source>
</evidence>
<comment type="cofactor">
    <cofactor evidence="6">
        <name>a divalent metal cation</name>
        <dbReference type="ChEBI" id="CHEBI:60240"/>
    </cofactor>
    <text evidence="6">Binds 2 divalent metal cations per subunit. Site 1 may preferentially bind zinc ions, while site 2 has a preference for magnesium and/or manganese ions.</text>
</comment>
<keyword evidence="8" id="KW-0812">Transmembrane</keyword>
<feature type="active site" description="Proton donor" evidence="3">
    <location>
        <position position="771"/>
    </location>
</feature>
<dbReference type="Proteomes" id="UP000434957">
    <property type="component" value="Unassembled WGS sequence"/>
</dbReference>
<feature type="binding site" evidence="5">
    <location>
        <position position="775"/>
    </location>
    <ligand>
        <name>Zn(2+)</name>
        <dbReference type="ChEBI" id="CHEBI:29105"/>
        <label>1</label>
    </ligand>
</feature>
<feature type="binding site" evidence="5">
    <location>
        <position position="814"/>
    </location>
    <ligand>
        <name>Zn(2+)</name>
        <dbReference type="ChEBI" id="CHEBI:29105"/>
        <label>1</label>
    </ligand>
</feature>
<comment type="caution">
    <text evidence="10">The sequence shown here is derived from an EMBL/GenBank/DDBJ whole genome shotgun (WGS) entry which is preliminary data.</text>
</comment>
<dbReference type="EC" id="3.1.4.-" evidence="6"/>
<dbReference type="AlphaFoldDB" id="A0A6A4EES9"/>
<protein>
    <recommendedName>
        <fullName evidence="6">Phosphodiesterase</fullName>
        <ecNumber evidence="6">3.1.4.-</ecNumber>
    </recommendedName>
</protein>
<feature type="transmembrane region" description="Helical" evidence="8">
    <location>
        <begin position="469"/>
        <end position="490"/>
    </location>
</feature>
<dbReference type="EMBL" id="QXFT01001227">
    <property type="protein sequence ID" value="KAE9324784.1"/>
    <property type="molecule type" value="Genomic_DNA"/>
</dbReference>
<keyword evidence="11" id="KW-1185">Reference proteome</keyword>
<dbReference type="PROSITE" id="PS51845">
    <property type="entry name" value="PDEASE_I_2"/>
    <property type="match status" value="1"/>
</dbReference>
<evidence type="ECO:0000256" key="4">
    <source>
        <dbReference type="PIRSR" id="PIRSR623088-2"/>
    </source>
</evidence>
<reference evidence="10 11" key="1">
    <citation type="submission" date="2018-08" db="EMBL/GenBank/DDBJ databases">
        <title>Genomic investigation of the strawberry pathogen Phytophthora fragariae indicates pathogenicity is determined by transcriptional variation in three key races.</title>
        <authorList>
            <person name="Adams T.M."/>
            <person name="Armitage A.D."/>
            <person name="Sobczyk M.K."/>
            <person name="Bates H.J."/>
            <person name="Dunwell J.M."/>
            <person name="Nellist C.F."/>
            <person name="Harrison R.J."/>
        </authorList>
    </citation>
    <scope>NUCLEOTIDE SEQUENCE [LARGE SCALE GENOMIC DNA]</scope>
    <source>
        <strain evidence="10 11">SCRP333</strain>
    </source>
</reference>
<feature type="compositionally biased region" description="Low complexity" evidence="7">
    <location>
        <begin position="656"/>
        <end position="665"/>
    </location>
</feature>
<feature type="domain" description="PDEase" evidence="9">
    <location>
        <begin position="690"/>
        <end position="1041"/>
    </location>
</feature>
<evidence type="ECO:0000256" key="2">
    <source>
        <dbReference type="ARBA" id="ARBA00022801"/>
    </source>
</evidence>
<evidence type="ECO:0000256" key="5">
    <source>
        <dbReference type="PIRSR" id="PIRSR623088-3"/>
    </source>
</evidence>
<organism evidence="10 11">
    <name type="scientific">Phytophthora rubi</name>
    <dbReference type="NCBI Taxonomy" id="129364"/>
    <lineage>
        <taxon>Eukaryota</taxon>
        <taxon>Sar</taxon>
        <taxon>Stramenopiles</taxon>
        <taxon>Oomycota</taxon>
        <taxon>Peronosporomycetes</taxon>
        <taxon>Peronosporales</taxon>
        <taxon>Peronosporaceae</taxon>
        <taxon>Phytophthora</taxon>
    </lineage>
</organism>
<evidence type="ECO:0000256" key="6">
    <source>
        <dbReference type="RuleBase" id="RU363067"/>
    </source>
</evidence>
<dbReference type="PROSITE" id="PS00126">
    <property type="entry name" value="PDEASE_I_1"/>
    <property type="match status" value="1"/>
</dbReference>
<dbReference type="SUPFAM" id="SSF109604">
    <property type="entry name" value="HD-domain/PDEase-like"/>
    <property type="match status" value="1"/>
</dbReference>
<feature type="binding site" evidence="4">
    <location>
        <position position="945"/>
    </location>
    <ligand>
        <name>AMP</name>
        <dbReference type="ChEBI" id="CHEBI:456215"/>
    </ligand>
</feature>
<evidence type="ECO:0000259" key="9">
    <source>
        <dbReference type="PROSITE" id="PS51845"/>
    </source>
</evidence>
<evidence type="ECO:0000256" key="8">
    <source>
        <dbReference type="SAM" id="Phobius"/>
    </source>
</evidence>
<dbReference type="Gene3D" id="1.10.1300.10">
    <property type="entry name" value="3'5'-cyclic nucleotide phosphodiesterase, catalytic domain"/>
    <property type="match status" value="1"/>
</dbReference>
<dbReference type="InterPro" id="IPR002073">
    <property type="entry name" value="PDEase_catalytic_dom"/>
</dbReference>
<feature type="transmembrane region" description="Helical" evidence="8">
    <location>
        <begin position="358"/>
        <end position="379"/>
    </location>
</feature>
<evidence type="ECO:0000256" key="1">
    <source>
        <dbReference type="ARBA" id="ARBA00022723"/>
    </source>
</evidence>
<gene>
    <name evidence="10" type="ORF">PR003_g16645</name>
</gene>
<feature type="binding site" evidence="5">
    <location>
        <position position="815"/>
    </location>
    <ligand>
        <name>Zn(2+)</name>
        <dbReference type="ChEBI" id="CHEBI:29105"/>
        <label>2</label>
    </ligand>
</feature>
<dbReference type="InterPro" id="IPR023174">
    <property type="entry name" value="PDEase_CS"/>
</dbReference>
<keyword evidence="8" id="KW-0472">Membrane</keyword>
<feature type="transmembrane region" description="Helical" evidence="8">
    <location>
        <begin position="496"/>
        <end position="516"/>
    </location>
</feature>